<dbReference type="SUPFAM" id="SSF48452">
    <property type="entry name" value="TPR-like"/>
    <property type="match status" value="1"/>
</dbReference>
<accession>A0ABV3ZA37</accession>
<dbReference type="RefSeq" id="WP_369328123.1">
    <property type="nucleotide sequence ID" value="NZ_JAULBC010000001.1"/>
</dbReference>
<gene>
    <name evidence="1" type="ORF">QTN47_04435</name>
</gene>
<dbReference type="EMBL" id="JAULBC010000001">
    <property type="protein sequence ID" value="MEX6686727.1"/>
    <property type="molecule type" value="Genomic_DNA"/>
</dbReference>
<reference evidence="1 2" key="1">
    <citation type="submission" date="2023-07" db="EMBL/GenBank/DDBJ databases">
        <authorList>
            <person name="Lian W.-H."/>
        </authorList>
    </citation>
    <scope>NUCLEOTIDE SEQUENCE [LARGE SCALE GENOMIC DNA]</scope>
    <source>
        <strain evidence="1 2">SYSU DXS3180</strain>
    </source>
</reference>
<evidence type="ECO:0000313" key="1">
    <source>
        <dbReference type="EMBL" id="MEX6686727.1"/>
    </source>
</evidence>
<sequence>MKKLLFIITSGLFFVSCTKNISHFNDETKRPANVPAPTLFSNATRNLSDALASASVNTNVFRFTVKHWAMAVYQDEAQYDFATRNIPQTWWTIMYKDVLADLNESARLITADNTLDPIVKANKLAIIDLMQVYTFDILVNTFGDIPYTEALNPSNLFPVYDDAQTVYADLLKRVADDMTKLNTAGVAFTSSEDLLYKGNVSSWKKFANSLRMKMGMLLADSDGNTAKANVEASDAAALSSSADDAKVTYQGSTPNTNPLYADIVLGGRPDYVASEDLMNLLISMSDPRKANYFGVNNDGLYKGGVVGKVNTFSDMSKPSDKVSAATAPEVFMDYVETEFYRAEAKERGYNVSGTAESHYNNAIKASIIGWGGTEADANAYLARTDVAYATAKGDWKEKIGFQKWLAMYNRPYEGWTELRRMDYPKLTPPVAAISGFPTRLTYPSNEQQLNGKNYTSAASKIGGDDVETKLFWDKY</sequence>
<dbReference type="PROSITE" id="PS51257">
    <property type="entry name" value="PROKAR_LIPOPROTEIN"/>
    <property type="match status" value="1"/>
</dbReference>
<organism evidence="1 2">
    <name type="scientific">Danxiaibacter flavus</name>
    <dbReference type="NCBI Taxonomy" id="3049108"/>
    <lineage>
        <taxon>Bacteria</taxon>
        <taxon>Pseudomonadati</taxon>
        <taxon>Bacteroidota</taxon>
        <taxon>Chitinophagia</taxon>
        <taxon>Chitinophagales</taxon>
        <taxon>Chitinophagaceae</taxon>
        <taxon>Danxiaibacter</taxon>
    </lineage>
</organism>
<proteinExistence type="predicted"/>
<dbReference type="InterPro" id="IPR011990">
    <property type="entry name" value="TPR-like_helical_dom_sf"/>
</dbReference>
<evidence type="ECO:0000313" key="2">
    <source>
        <dbReference type="Proteomes" id="UP001560573"/>
    </source>
</evidence>
<comment type="caution">
    <text evidence="1">The sequence shown here is derived from an EMBL/GenBank/DDBJ whole genome shotgun (WGS) entry which is preliminary data.</text>
</comment>
<protein>
    <submittedName>
        <fullName evidence="1">SusD/RagB family nutrient-binding outer membrane lipoprotein</fullName>
    </submittedName>
</protein>
<dbReference type="Proteomes" id="UP001560573">
    <property type="component" value="Unassembled WGS sequence"/>
</dbReference>
<keyword evidence="1" id="KW-0449">Lipoprotein</keyword>
<dbReference type="InterPro" id="IPR041662">
    <property type="entry name" value="SusD-like_2"/>
</dbReference>
<name>A0ABV3ZA37_9BACT</name>
<keyword evidence="2" id="KW-1185">Reference proteome</keyword>
<dbReference type="Pfam" id="PF12771">
    <property type="entry name" value="SusD-like_2"/>
    <property type="match status" value="1"/>
</dbReference>
<dbReference type="Gene3D" id="1.25.40.390">
    <property type="match status" value="1"/>
</dbReference>